<keyword evidence="4 11" id="KW-0493">Microtubule</keyword>
<accession>G0SH24</accession>
<dbReference type="AlphaFoldDB" id="G0SH24"/>
<evidence type="ECO:0000256" key="4">
    <source>
        <dbReference type="ARBA" id="ARBA00022701"/>
    </source>
</evidence>
<gene>
    <name evidence="15" type="ORF">CTHT_0068430</name>
</gene>
<feature type="region of interest" description="Disordered" evidence="13">
    <location>
        <begin position="268"/>
        <end position="327"/>
    </location>
</feature>
<dbReference type="GO" id="GO:0090307">
    <property type="term" value="P:mitotic spindle assembly"/>
    <property type="evidence" value="ECO:0007669"/>
    <property type="project" value="UniProtKB-ARBA"/>
</dbReference>
<dbReference type="STRING" id="759272.G0SH24"/>
<dbReference type="PANTHER" id="PTHR47972">
    <property type="entry name" value="KINESIN-LIKE PROTEIN KLP-3"/>
    <property type="match status" value="1"/>
</dbReference>
<reference evidence="15 16" key="1">
    <citation type="journal article" date="2011" name="Cell">
        <title>Insight into structure and assembly of the nuclear pore complex by utilizing the genome of a eukaryotic thermophile.</title>
        <authorList>
            <person name="Amlacher S."/>
            <person name="Sarges P."/>
            <person name="Flemming D."/>
            <person name="van Noort V."/>
            <person name="Kunze R."/>
            <person name="Devos D.P."/>
            <person name="Arumugam M."/>
            <person name="Bork P."/>
            <person name="Hurt E."/>
        </authorList>
    </citation>
    <scope>NUCLEOTIDE SEQUENCE [LARGE SCALE GENOMIC DNA]</scope>
    <source>
        <strain evidence="16">DSM 1495 / CBS 144.50 / IMI 039719</strain>
    </source>
</reference>
<evidence type="ECO:0000256" key="6">
    <source>
        <dbReference type="ARBA" id="ARBA00022840"/>
    </source>
</evidence>
<dbReference type="HOGENOM" id="CLU_001485_12_1_1"/>
<feature type="compositionally biased region" description="Polar residues" evidence="13">
    <location>
        <begin position="205"/>
        <end position="221"/>
    </location>
</feature>
<feature type="region of interest" description="Disordered" evidence="13">
    <location>
        <begin position="123"/>
        <end position="150"/>
    </location>
</feature>
<evidence type="ECO:0000256" key="5">
    <source>
        <dbReference type="ARBA" id="ARBA00022741"/>
    </source>
</evidence>
<sequence>MAASPGAAPGGAAAAPSQSASAASEVAVPHQRQSDAGSSSTSVAPTKSANSKRTRRISAAAALTVRPARIQVPVPPPAPANPVTVYHRSPPDPTMAVLGGLPLAPAIFFGCLGEINRQIAQSSIHSLRPGTNTSPRRDPPRISPTLPPTSSAPGAVLLSSFLLVNYLLPRMRAALNMESSENPTFQSRLHPPTFRSGLLQEMSDSHTNARAHTSQIPTKLSQPEPKRKTLAERAGEHPKAQMSTATHGTGIPRLNSIKGQSIANLNANTHATAPSRPIHTKFSKSVGGGMRAAPQPPRAPTSMGFSRSTSTRSRANTRTSRPQTAVGYHDAEEEVIEISQHKGWDVDGRLSEFESQFEKMKEAFEGTMKDRKTLEDAIDLAKARTNDLEREKQRLLDQNTQLHNQLEAQRQEIYSLQQEKQSMLLEFEREQQRHKFDLEDKVRNHRHELDEVRRQFKAEVDQMNREHREALEALERQHRAQLADEQAQKARELTELRARLGAEQQDMNLELLRKEREIQELRSHIEALKSDLDREQALRTTLQQQVAEMSTTNLALEDRMRALRAKIEFLESDSKQQSDAFAQMENRLQEALRVAEEARQKLIKEETERRVLFNKYQELKGNIRVMCRVRPVLDPSEGEEAKISFPDTKTSTQIDVTGPEERSSLGTVTRKVIPFEFDRVFDPSVKNEEIFGEISQLVQSALDGYNVCIFCYGQTGSGKTYTMSSPDGMIPRATHMIYDTITKLREKSWSYTLEGSFVEVYNEELHDLLAENTNNGVPRKKLEIRHDEVRKQTTVLNCRTVALDSPEKVEAMLKQAQANRSVAATKANERSSRSHSVFILRMVGENSATGERCEGTLNLVDLAGSERLKHSQAEGDRMKETQSINKSLACLGDVIEALGKGSPHVPYRNSKLTHLLQYSLGGNSKTLMFVMVSPLEAHLKETITSLRFATKVHNTHIGTAKSTKKLKSVDRSSD</sequence>
<feature type="compositionally biased region" description="Low complexity" evidence="13">
    <location>
        <begin position="306"/>
        <end position="321"/>
    </location>
</feature>
<evidence type="ECO:0000313" key="15">
    <source>
        <dbReference type="EMBL" id="EGS17513.1"/>
    </source>
</evidence>
<feature type="coiled-coil region" evidence="12">
    <location>
        <begin position="371"/>
        <end position="615"/>
    </location>
</feature>
<dbReference type="InterPro" id="IPR001752">
    <property type="entry name" value="Kinesin_motor_dom"/>
</dbReference>
<dbReference type="InterPro" id="IPR019821">
    <property type="entry name" value="Kinesin_motor_CS"/>
</dbReference>
<comment type="similarity">
    <text evidence="2">Belongs to the TRAFAC class myosin-kinesin ATPase superfamily. Kinesin family. KIN-14 subfamily.</text>
</comment>
<dbReference type="FunFam" id="3.40.850.10:FF:000065">
    <property type="entry name" value="Kinesin-like protein"/>
    <property type="match status" value="1"/>
</dbReference>
<feature type="compositionally biased region" description="Low complexity" evidence="13">
    <location>
        <begin position="1"/>
        <end position="24"/>
    </location>
</feature>
<dbReference type="PROSITE" id="PS50067">
    <property type="entry name" value="KINESIN_MOTOR_2"/>
    <property type="match status" value="1"/>
</dbReference>
<dbReference type="GeneID" id="18260881"/>
<feature type="compositionally biased region" description="Polar residues" evidence="13">
    <location>
        <begin position="34"/>
        <end position="49"/>
    </location>
</feature>
<dbReference type="SUPFAM" id="SSF52540">
    <property type="entry name" value="P-loop containing nucleoside triphosphate hydrolases"/>
    <property type="match status" value="1"/>
</dbReference>
<evidence type="ECO:0000256" key="12">
    <source>
        <dbReference type="SAM" id="Coils"/>
    </source>
</evidence>
<evidence type="ECO:0000256" key="8">
    <source>
        <dbReference type="ARBA" id="ARBA00023175"/>
    </source>
</evidence>
<keyword evidence="5 10" id="KW-0547">Nucleotide-binding</keyword>
<evidence type="ECO:0000256" key="9">
    <source>
        <dbReference type="ARBA" id="ARBA00023212"/>
    </source>
</evidence>
<feature type="compositionally biased region" description="Basic and acidic residues" evidence="13">
    <location>
        <begin position="224"/>
        <end position="239"/>
    </location>
</feature>
<evidence type="ECO:0000256" key="11">
    <source>
        <dbReference type="RuleBase" id="RU000394"/>
    </source>
</evidence>
<feature type="domain" description="Kinesin motor" evidence="14">
    <location>
        <begin position="622"/>
        <end position="955"/>
    </location>
</feature>
<protein>
    <recommendedName>
        <fullName evidence="11">Kinesin-like protein</fullName>
    </recommendedName>
</protein>
<comment type="subcellular location">
    <subcellularLocation>
        <location evidence="1">Cytoplasm</location>
        <location evidence="1">Cytoskeleton</location>
    </subcellularLocation>
</comment>
<evidence type="ECO:0000313" key="16">
    <source>
        <dbReference type="Proteomes" id="UP000008066"/>
    </source>
</evidence>
<evidence type="ECO:0000256" key="7">
    <source>
        <dbReference type="ARBA" id="ARBA00023054"/>
    </source>
</evidence>
<keyword evidence="6 10" id="KW-0067">ATP-binding</keyword>
<dbReference type="OrthoDB" id="3176171at2759"/>
<feature type="binding site" evidence="10">
    <location>
        <begin position="713"/>
        <end position="720"/>
    </location>
    <ligand>
        <name>ATP</name>
        <dbReference type="ChEBI" id="CHEBI:30616"/>
    </ligand>
</feature>
<feature type="region of interest" description="Disordered" evidence="13">
    <location>
        <begin position="1"/>
        <end position="55"/>
    </location>
</feature>
<dbReference type="GO" id="GO:0008017">
    <property type="term" value="F:microtubule binding"/>
    <property type="evidence" value="ECO:0007669"/>
    <property type="project" value="InterPro"/>
</dbReference>
<keyword evidence="8 10" id="KW-0505">Motor protein</keyword>
<evidence type="ECO:0000256" key="1">
    <source>
        <dbReference type="ARBA" id="ARBA00004245"/>
    </source>
</evidence>
<dbReference type="InterPro" id="IPR027417">
    <property type="entry name" value="P-loop_NTPase"/>
</dbReference>
<feature type="region of interest" description="Disordered" evidence="13">
    <location>
        <begin position="203"/>
        <end position="255"/>
    </location>
</feature>
<dbReference type="InterPro" id="IPR027640">
    <property type="entry name" value="Kinesin-like_fam"/>
</dbReference>
<name>G0SH24_CHATD</name>
<dbReference type="GO" id="GO:0005874">
    <property type="term" value="C:microtubule"/>
    <property type="evidence" value="ECO:0007669"/>
    <property type="project" value="UniProtKB-KW"/>
</dbReference>
<dbReference type="PANTHER" id="PTHR47972:SF45">
    <property type="entry name" value="PROTEIN CLARET SEGREGATIONAL"/>
    <property type="match status" value="1"/>
</dbReference>
<dbReference type="InterPro" id="IPR036961">
    <property type="entry name" value="Kinesin_motor_dom_sf"/>
</dbReference>
<dbReference type="CDD" id="cd01366">
    <property type="entry name" value="KISc_C_terminal"/>
    <property type="match status" value="1"/>
</dbReference>
<evidence type="ECO:0000256" key="2">
    <source>
        <dbReference type="ARBA" id="ARBA00010899"/>
    </source>
</evidence>
<keyword evidence="16" id="KW-1185">Reference proteome</keyword>
<dbReference type="GO" id="GO:0007018">
    <property type="term" value="P:microtubule-based movement"/>
    <property type="evidence" value="ECO:0007669"/>
    <property type="project" value="InterPro"/>
</dbReference>
<dbReference type="RefSeq" id="XP_006697131.1">
    <property type="nucleotide sequence ID" value="XM_006697068.1"/>
</dbReference>
<keyword evidence="9" id="KW-0206">Cytoskeleton</keyword>
<dbReference type="Proteomes" id="UP000008066">
    <property type="component" value="Unassembled WGS sequence"/>
</dbReference>
<keyword evidence="7 12" id="KW-0175">Coiled coil</keyword>
<dbReference type="GO" id="GO:0005524">
    <property type="term" value="F:ATP binding"/>
    <property type="evidence" value="ECO:0007669"/>
    <property type="project" value="UniProtKB-UniRule"/>
</dbReference>
<evidence type="ECO:0000256" key="13">
    <source>
        <dbReference type="SAM" id="MobiDB-lite"/>
    </source>
</evidence>
<dbReference type="SMART" id="SM00129">
    <property type="entry name" value="KISc"/>
    <property type="match status" value="1"/>
</dbReference>
<dbReference type="KEGG" id="cthr:CTHT_0068430"/>
<evidence type="ECO:0000256" key="3">
    <source>
        <dbReference type="ARBA" id="ARBA00022490"/>
    </source>
</evidence>
<dbReference type="eggNOG" id="KOG0239">
    <property type="taxonomic scope" value="Eukaryota"/>
</dbReference>
<dbReference type="OMA" id="MCRVRPP"/>
<evidence type="ECO:0000259" key="14">
    <source>
        <dbReference type="PROSITE" id="PS50067"/>
    </source>
</evidence>
<keyword evidence="3" id="KW-0963">Cytoplasm</keyword>
<dbReference type="PROSITE" id="PS00411">
    <property type="entry name" value="KINESIN_MOTOR_1"/>
    <property type="match status" value="1"/>
</dbReference>
<feature type="compositionally biased region" description="Polar residues" evidence="13">
    <location>
        <begin position="123"/>
        <end position="134"/>
    </location>
</feature>
<dbReference type="Pfam" id="PF00225">
    <property type="entry name" value="Kinesin"/>
    <property type="match status" value="1"/>
</dbReference>
<dbReference type="PRINTS" id="PR00380">
    <property type="entry name" value="KINESINHEAVY"/>
</dbReference>
<proteinExistence type="inferred from homology"/>
<dbReference type="Gene3D" id="3.40.850.10">
    <property type="entry name" value="Kinesin motor domain"/>
    <property type="match status" value="1"/>
</dbReference>
<dbReference type="EMBL" id="GL988047">
    <property type="protein sequence ID" value="EGS17513.1"/>
    <property type="molecule type" value="Genomic_DNA"/>
</dbReference>
<organism evidence="16">
    <name type="scientific">Chaetomium thermophilum (strain DSM 1495 / CBS 144.50 / IMI 039719)</name>
    <name type="common">Thermochaetoides thermophila</name>
    <dbReference type="NCBI Taxonomy" id="759272"/>
    <lineage>
        <taxon>Eukaryota</taxon>
        <taxon>Fungi</taxon>
        <taxon>Dikarya</taxon>
        <taxon>Ascomycota</taxon>
        <taxon>Pezizomycotina</taxon>
        <taxon>Sordariomycetes</taxon>
        <taxon>Sordariomycetidae</taxon>
        <taxon>Sordariales</taxon>
        <taxon>Chaetomiaceae</taxon>
        <taxon>Thermochaetoides</taxon>
    </lineage>
</organism>
<evidence type="ECO:0000256" key="10">
    <source>
        <dbReference type="PROSITE-ProRule" id="PRU00283"/>
    </source>
</evidence>
<dbReference type="GO" id="GO:0008569">
    <property type="term" value="F:minus-end-directed microtubule motor activity"/>
    <property type="evidence" value="ECO:0007669"/>
    <property type="project" value="UniProtKB-ARBA"/>
</dbReference>